<feature type="transmembrane region" description="Helical" evidence="1">
    <location>
        <begin position="228"/>
        <end position="248"/>
    </location>
</feature>
<dbReference type="Pfam" id="PF05145">
    <property type="entry name" value="AbrB"/>
    <property type="match status" value="1"/>
</dbReference>
<dbReference type="PANTHER" id="PTHR38457">
    <property type="entry name" value="REGULATOR ABRB-RELATED"/>
    <property type="match status" value="1"/>
</dbReference>
<evidence type="ECO:0000313" key="3">
    <source>
        <dbReference type="Proteomes" id="UP000494260"/>
    </source>
</evidence>
<dbReference type="GO" id="GO:0016020">
    <property type="term" value="C:membrane"/>
    <property type="evidence" value="ECO:0007669"/>
    <property type="project" value="InterPro"/>
</dbReference>
<feature type="transmembrane region" description="Helical" evidence="1">
    <location>
        <begin position="116"/>
        <end position="132"/>
    </location>
</feature>
<keyword evidence="1" id="KW-0472">Membrane</keyword>
<organism evidence="2 3">
    <name type="scientific">Burkholderia lata (strain ATCC 17760 / DSM 23089 / LMG 22485 / NCIMB 9086 / R18194 / 383)</name>
    <dbReference type="NCBI Taxonomy" id="482957"/>
    <lineage>
        <taxon>Bacteria</taxon>
        <taxon>Pseudomonadati</taxon>
        <taxon>Pseudomonadota</taxon>
        <taxon>Betaproteobacteria</taxon>
        <taxon>Burkholderiales</taxon>
        <taxon>Burkholderiaceae</taxon>
        <taxon>Burkholderia</taxon>
        <taxon>Burkholderia cepacia complex</taxon>
    </lineage>
</organism>
<dbReference type="GO" id="GO:0004497">
    <property type="term" value="F:monooxygenase activity"/>
    <property type="evidence" value="ECO:0007669"/>
    <property type="project" value="UniProtKB-KW"/>
</dbReference>
<feature type="transmembrane region" description="Helical" evidence="1">
    <location>
        <begin position="293"/>
        <end position="319"/>
    </location>
</feature>
<keyword evidence="1" id="KW-1133">Transmembrane helix</keyword>
<dbReference type="InterPro" id="IPR017516">
    <property type="entry name" value="AbrB_dup"/>
</dbReference>
<dbReference type="NCBIfam" id="TIGR03082">
    <property type="entry name" value="Gneg_AbrB_dup"/>
    <property type="match status" value="1"/>
</dbReference>
<feature type="transmembrane region" description="Helical" evidence="1">
    <location>
        <begin position="55"/>
        <end position="72"/>
    </location>
</feature>
<dbReference type="PIRSF" id="PIRSF038991">
    <property type="entry name" value="Protein_AbrB"/>
    <property type="match status" value="1"/>
</dbReference>
<evidence type="ECO:0000256" key="1">
    <source>
        <dbReference type="SAM" id="Phobius"/>
    </source>
</evidence>
<feature type="transmembrane region" description="Helical" evidence="1">
    <location>
        <begin position="197"/>
        <end position="222"/>
    </location>
</feature>
<reference evidence="2 3" key="1">
    <citation type="submission" date="2019-09" db="EMBL/GenBank/DDBJ databases">
        <authorList>
            <person name="Depoorter E."/>
        </authorList>
    </citation>
    <scope>NUCLEOTIDE SEQUENCE [LARGE SCALE GENOMIC DNA]</scope>
    <source>
        <strain evidence="2">R-18109</strain>
    </source>
</reference>
<dbReference type="InterPro" id="IPR007820">
    <property type="entry name" value="AbrB_fam"/>
</dbReference>
<feature type="transmembrane region" description="Helical" evidence="1">
    <location>
        <begin position="141"/>
        <end position="164"/>
    </location>
</feature>
<feature type="transmembrane region" description="Helical" evidence="1">
    <location>
        <begin position="170"/>
        <end position="192"/>
    </location>
</feature>
<protein>
    <submittedName>
        <fullName evidence="2">Ammonia monooxygenase</fullName>
    </submittedName>
</protein>
<dbReference type="GO" id="GO:0010468">
    <property type="term" value="P:regulation of gene expression"/>
    <property type="evidence" value="ECO:0007669"/>
    <property type="project" value="InterPro"/>
</dbReference>
<feature type="transmembrane region" description="Helical" evidence="1">
    <location>
        <begin position="79"/>
        <end position="104"/>
    </location>
</feature>
<dbReference type="PANTHER" id="PTHR38457:SF1">
    <property type="entry name" value="REGULATOR ABRB-RELATED"/>
    <property type="match status" value="1"/>
</dbReference>
<sequence>MPGRFPMKTLAYLACLTAVGLVLRYVGVPHGLLLGAILAASIATSRFGFAPRLRFGLEFVQIVLGTATGLLFRSWDTQMVVSIVPSLGVLLVCLATQIVVGSLWLSRVSGWNRADSLLAVYPGALAAVFDLLESERASAKVIVVHLVRLLSLTVLVSCFIPAQVGAPQQAAAAALPVETWLALAALVALCVLAGRTLLWLGVPAPFMITAIVLTGVFVRAGWLHDVEVPAWCIDAASVILGALIGAQFRQITLADGLRYGRTGLACIALMLMVAGAFAWGMARLSGYGVLPLWLSYAPGAIETITIVAYGGGLNVVFVLSHHLTRLVVLHFAPAALARARRRRMLAIDGGDAK</sequence>
<gene>
    <name evidence="2" type="ORF">BLA18109_06324</name>
</gene>
<keyword evidence="2" id="KW-0560">Oxidoreductase</keyword>
<feature type="transmembrane region" description="Helical" evidence="1">
    <location>
        <begin position="260"/>
        <end position="281"/>
    </location>
</feature>
<accession>A0A6P2YVN5</accession>
<dbReference type="AlphaFoldDB" id="A0A6P2YVN5"/>
<keyword evidence="1" id="KW-0812">Transmembrane</keyword>
<name>A0A6P2YVN5_BURL3</name>
<dbReference type="Proteomes" id="UP000494260">
    <property type="component" value="Unassembled WGS sequence"/>
</dbReference>
<keyword evidence="2" id="KW-0503">Monooxygenase</keyword>
<dbReference type="EMBL" id="CABVQH010000029">
    <property type="protein sequence ID" value="VWD26411.1"/>
    <property type="molecule type" value="Genomic_DNA"/>
</dbReference>
<proteinExistence type="predicted"/>
<evidence type="ECO:0000313" key="2">
    <source>
        <dbReference type="EMBL" id="VWD26411.1"/>
    </source>
</evidence>